<keyword evidence="1" id="KW-0472">Membrane</keyword>
<dbReference type="Proteomes" id="UP000242682">
    <property type="component" value="Unassembled WGS sequence"/>
</dbReference>
<proteinExistence type="predicted"/>
<keyword evidence="1" id="KW-1133">Transmembrane helix</keyword>
<keyword evidence="3" id="KW-1185">Reference proteome</keyword>
<evidence type="ECO:0000313" key="3">
    <source>
        <dbReference type="Proteomes" id="UP000242682"/>
    </source>
</evidence>
<evidence type="ECO:0000313" key="2">
    <source>
        <dbReference type="EMBL" id="PSL22867.1"/>
    </source>
</evidence>
<accession>A0A2P8FMA6</accession>
<organism evidence="2 3">
    <name type="scientific">Planomicrobium soli</name>
    <dbReference type="NCBI Taxonomy" id="1176648"/>
    <lineage>
        <taxon>Bacteria</taxon>
        <taxon>Bacillati</taxon>
        <taxon>Bacillota</taxon>
        <taxon>Bacilli</taxon>
        <taxon>Bacillales</taxon>
        <taxon>Caryophanaceae</taxon>
        <taxon>Planomicrobium</taxon>
    </lineage>
</organism>
<sequence length="258" mass="28269">MDRRTPSASCVAKAMEFFGIRKASFNGLAAQFIKLRSTFGSLVLADPFFFGFPNMAGDGPLVARRRKAFGAQRAICAVLWSALVLPVALPVRRRIGQFAAHRAGICLHRIDIGEQAFRQLRAPVLEPAVAHDRKDALFVEFFADMPREITGIQRDRFHVKAKLLLLNGQTVQVPLGIAGIARRDEGVRNEVVLGIDGPLVQVEEPVRLLVPHQKSAVGIRQADTGGLDFQFAGSRRGFQGFFPCASRSSWTACSNSAK</sequence>
<reference evidence="2 3" key="1">
    <citation type="submission" date="2018-03" db="EMBL/GenBank/DDBJ databases">
        <title>Genomic Encyclopedia of Type Strains, Phase III (KMG-III): the genomes of soil and plant-associated and newly described type strains.</title>
        <authorList>
            <person name="Whitman W."/>
        </authorList>
    </citation>
    <scope>NUCLEOTIDE SEQUENCE [LARGE SCALE GENOMIC DNA]</scope>
    <source>
        <strain evidence="2 3">CGMCC 1.12259</strain>
    </source>
</reference>
<comment type="caution">
    <text evidence="2">The sequence shown here is derived from an EMBL/GenBank/DDBJ whole genome shotgun (WGS) entry which is preliminary data.</text>
</comment>
<dbReference type="AlphaFoldDB" id="A0A2P8FMA6"/>
<dbReference type="EMBL" id="PYAT01000034">
    <property type="protein sequence ID" value="PSL22867.1"/>
    <property type="molecule type" value="Genomic_DNA"/>
</dbReference>
<feature type="transmembrane region" description="Helical" evidence="1">
    <location>
        <begin position="74"/>
        <end position="91"/>
    </location>
</feature>
<gene>
    <name evidence="2" type="ORF">B0H99_1341</name>
</gene>
<protein>
    <submittedName>
        <fullName evidence="2">Uncharacterized protein</fullName>
    </submittedName>
</protein>
<keyword evidence="1" id="KW-0812">Transmembrane</keyword>
<evidence type="ECO:0000256" key="1">
    <source>
        <dbReference type="SAM" id="Phobius"/>
    </source>
</evidence>
<name>A0A2P8FMA6_9BACL</name>